<proteinExistence type="inferred from homology"/>
<dbReference type="Gene3D" id="1.20.1740.10">
    <property type="entry name" value="Amino acid/polyamine transporter I"/>
    <property type="match status" value="1"/>
</dbReference>
<dbReference type="STRING" id="1122247.GCA_000379865_01466"/>
<dbReference type="InterPro" id="IPR004841">
    <property type="entry name" value="AA-permease/SLC12A_dom"/>
</dbReference>
<keyword evidence="5" id="KW-0472">Membrane</keyword>
<name>K5BFH0_MYCHD</name>
<dbReference type="AlphaFoldDB" id="K5BFH0"/>
<dbReference type="PANTHER" id="PTHR42770:SF16">
    <property type="entry name" value="AMINO ACID PERMEASE"/>
    <property type="match status" value="1"/>
</dbReference>
<evidence type="ECO:0000313" key="8">
    <source>
        <dbReference type="Proteomes" id="UP000006265"/>
    </source>
</evidence>
<comment type="subcellular location">
    <subcellularLocation>
        <location evidence="1">Membrane</location>
        <topology evidence="1">Multi-pass membrane protein</topology>
    </subcellularLocation>
</comment>
<keyword evidence="4" id="KW-1133">Transmembrane helix</keyword>
<dbReference type="GO" id="GO:0022857">
    <property type="term" value="F:transmembrane transporter activity"/>
    <property type="evidence" value="ECO:0007669"/>
    <property type="project" value="InterPro"/>
</dbReference>
<dbReference type="EMBL" id="AMRA01000079">
    <property type="protein sequence ID" value="EKF23146.1"/>
    <property type="molecule type" value="Genomic_DNA"/>
</dbReference>
<feature type="domain" description="Amino acid permease/ SLC12A" evidence="6">
    <location>
        <begin position="41"/>
        <end position="460"/>
    </location>
</feature>
<sequence>MSETIAVPEHLDDPAPPARKLRGNLGVAAIVFMVVAAAAPLGVIGGVVPLGLANGNGSGFPATFIISTVILLLFSAGFTAMTPYVEDAGAFFSYVRRALGFPTGMGIAFVAVLSYIALEAGVYGLIGPAGTAVVELFGGPSLPWWLFAAAAFAIITYLGYRNIELSSQVLAVLLTAEIAIVVVLDAVIVAQGGDHGLSTGIVNPGAIFSGSLGIGLLFAIISYVGFEATAIFRDEARDPDRTIPRATYVSLILIGVFYAVTSWALISGWGDQQAVARATESGDTFLGDTARRYIGIVGADIISVLYFTSLFACILAFHNVVSRYVFALSQRDILPASLSYPHPRHGSPHRASLWVSAVVAVSITAAVLFRLDPAGQFYTWFAGTTTVGIVVLLLATTVAVIVFFGRDRRGYSLWRVRVAPALGALGLALSLVLILTNLKDLVGGSSVLAWVILSLLVLAFASGTAVGIRLGDKVIESRTVAGDAAAGDPIDDEAVRS</sequence>
<keyword evidence="3" id="KW-0812">Transmembrane</keyword>
<evidence type="ECO:0000256" key="5">
    <source>
        <dbReference type="ARBA" id="ARBA00023136"/>
    </source>
</evidence>
<comment type="caution">
    <text evidence="7">The sequence shown here is derived from an EMBL/GenBank/DDBJ whole genome shotgun (WGS) entry which is preliminary data.</text>
</comment>
<dbReference type="PIRSF" id="PIRSF006060">
    <property type="entry name" value="AA_transporter"/>
    <property type="match status" value="1"/>
</dbReference>
<dbReference type="InterPro" id="IPR050367">
    <property type="entry name" value="APC_superfamily"/>
</dbReference>
<accession>K5BFH0</accession>
<dbReference type="RefSeq" id="WP_005628589.1">
    <property type="nucleotide sequence ID" value="NZ_AMRA01000079.1"/>
</dbReference>
<dbReference type="PANTHER" id="PTHR42770">
    <property type="entry name" value="AMINO ACID TRANSPORTER-RELATED"/>
    <property type="match status" value="1"/>
</dbReference>
<evidence type="ECO:0000256" key="3">
    <source>
        <dbReference type="ARBA" id="ARBA00022692"/>
    </source>
</evidence>
<dbReference type="eggNOG" id="COG0531">
    <property type="taxonomic scope" value="Bacteria"/>
</dbReference>
<evidence type="ECO:0000256" key="4">
    <source>
        <dbReference type="ARBA" id="ARBA00022989"/>
    </source>
</evidence>
<evidence type="ECO:0000256" key="2">
    <source>
        <dbReference type="ARBA" id="ARBA00009523"/>
    </source>
</evidence>
<dbReference type="Pfam" id="PF00324">
    <property type="entry name" value="AA_permease"/>
    <property type="match status" value="1"/>
</dbReference>
<evidence type="ECO:0000259" key="6">
    <source>
        <dbReference type="Pfam" id="PF00324"/>
    </source>
</evidence>
<comment type="similarity">
    <text evidence="2">Belongs to the amino acid-polyamine-organocation (APC) superfamily.</text>
</comment>
<gene>
    <name evidence="7" type="ORF">C731_2837</name>
</gene>
<organism evidence="7 8">
    <name type="scientific">Mycolicibacterium hassiacum (strain DSM 44199 / CIP 105218 / JCM 12690 / 3849)</name>
    <name type="common">Mycobacterium hassiacum</name>
    <dbReference type="NCBI Taxonomy" id="1122247"/>
    <lineage>
        <taxon>Bacteria</taxon>
        <taxon>Bacillati</taxon>
        <taxon>Actinomycetota</taxon>
        <taxon>Actinomycetes</taxon>
        <taxon>Mycobacteriales</taxon>
        <taxon>Mycobacteriaceae</taxon>
        <taxon>Mycolicibacterium</taxon>
    </lineage>
</organism>
<dbReference type="PATRIC" id="fig|1122247.3.peg.2722"/>
<evidence type="ECO:0000313" key="7">
    <source>
        <dbReference type="EMBL" id="EKF23146.1"/>
    </source>
</evidence>
<protein>
    <submittedName>
        <fullName evidence="7">Amino acid permease family protein</fullName>
    </submittedName>
</protein>
<keyword evidence="8" id="KW-1185">Reference proteome</keyword>
<evidence type="ECO:0000256" key="1">
    <source>
        <dbReference type="ARBA" id="ARBA00004141"/>
    </source>
</evidence>
<dbReference type="Proteomes" id="UP000006265">
    <property type="component" value="Unassembled WGS sequence"/>
</dbReference>
<reference evidence="7 8" key="1">
    <citation type="journal article" date="2012" name="J. Bacteriol.">
        <title>Genome sequence of Mycobacterium hassiacum DSM 44199, a rare source of heat-stable mycobacterial proteins.</title>
        <authorList>
            <person name="Tiago I."/>
            <person name="Maranha A."/>
            <person name="Mendes V."/>
            <person name="Alarico S."/>
            <person name="Moynihan P.J."/>
            <person name="Clarke A.J."/>
            <person name="Macedo-Ribeiro S."/>
            <person name="Pereira P.J."/>
            <person name="Empadinhas N."/>
        </authorList>
    </citation>
    <scope>NUCLEOTIDE SEQUENCE [LARGE SCALE GENOMIC DNA]</scope>
    <source>
        <strain evidence="8">DSM 44199 / CIP 105218 / JCM 12690 / 3849</strain>
    </source>
</reference>
<dbReference type="GO" id="GO:0005886">
    <property type="term" value="C:plasma membrane"/>
    <property type="evidence" value="ECO:0007669"/>
    <property type="project" value="UniProtKB-SubCell"/>
</dbReference>
<dbReference type="OrthoDB" id="137613at2"/>